<accession>A0A1Y3PN58</accession>
<dbReference type="InterPro" id="IPR050706">
    <property type="entry name" value="Cyclic-di-GMP_PDE-like"/>
</dbReference>
<comment type="caution">
    <text evidence="2">The sequence shown here is derived from an EMBL/GenBank/DDBJ whole genome shotgun (WGS) entry which is preliminary data.</text>
</comment>
<sequence length="256" mass="29187">MDKMGAMGTKESMLQAPIHQEGLRQWLQELLDQGEFIHLFQPIMDIHRQKLFGYEALLRVDERHNLSPHDLFSIAKAMGMSYELDMASLKGAIRTFASFSGYLFLNVLPSTLLHADFYRDFQSVLSAAGVSGERIMLEITEGEMVDNYTRMRDCLDRLKRLGVSIALDDVGSGYSIQTLTELESDLIKIDRFLVEDVDESDKKQRMIKLIRELLDERVLIVAEGIEKARELETLQKLGIQLGQGYFLGRPSPLKMP</sequence>
<dbReference type="PANTHER" id="PTHR33121:SF76">
    <property type="entry name" value="SIGNALING PROTEIN"/>
    <property type="match status" value="1"/>
</dbReference>
<dbReference type="InterPro" id="IPR001633">
    <property type="entry name" value="EAL_dom"/>
</dbReference>
<organism evidence="2 3">
    <name type="scientific">Bacillus thermozeamaize</name>
    <dbReference type="NCBI Taxonomy" id="230954"/>
    <lineage>
        <taxon>Bacteria</taxon>
        <taxon>Bacillati</taxon>
        <taxon>Bacillota</taxon>
        <taxon>Bacilli</taxon>
        <taxon>Bacillales</taxon>
        <taxon>Bacillaceae</taxon>
        <taxon>Bacillus</taxon>
    </lineage>
</organism>
<dbReference type="Gene3D" id="3.20.20.450">
    <property type="entry name" value="EAL domain"/>
    <property type="match status" value="1"/>
</dbReference>
<dbReference type="PANTHER" id="PTHR33121">
    <property type="entry name" value="CYCLIC DI-GMP PHOSPHODIESTERASE PDEF"/>
    <property type="match status" value="1"/>
</dbReference>
<dbReference type="SMART" id="SM00052">
    <property type="entry name" value="EAL"/>
    <property type="match status" value="1"/>
</dbReference>
<dbReference type="PROSITE" id="PS50883">
    <property type="entry name" value="EAL"/>
    <property type="match status" value="1"/>
</dbReference>
<dbReference type="InterPro" id="IPR035919">
    <property type="entry name" value="EAL_sf"/>
</dbReference>
<dbReference type="AlphaFoldDB" id="A0A1Y3PN58"/>
<feature type="domain" description="EAL" evidence="1">
    <location>
        <begin position="20"/>
        <end position="256"/>
    </location>
</feature>
<protein>
    <recommendedName>
        <fullName evidence="1">EAL domain-containing protein</fullName>
    </recommendedName>
</protein>
<evidence type="ECO:0000259" key="1">
    <source>
        <dbReference type="PROSITE" id="PS50883"/>
    </source>
</evidence>
<dbReference type="GO" id="GO:0071111">
    <property type="term" value="F:cyclic-guanylate-specific phosphodiesterase activity"/>
    <property type="evidence" value="ECO:0007669"/>
    <property type="project" value="InterPro"/>
</dbReference>
<dbReference type="Proteomes" id="UP000196475">
    <property type="component" value="Unassembled WGS sequence"/>
</dbReference>
<dbReference type="EMBL" id="LZRT01000097">
    <property type="protein sequence ID" value="OUM85739.1"/>
    <property type="molecule type" value="Genomic_DNA"/>
</dbReference>
<dbReference type="SUPFAM" id="SSF141868">
    <property type="entry name" value="EAL domain-like"/>
    <property type="match status" value="1"/>
</dbReference>
<dbReference type="Pfam" id="PF00563">
    <property type="entry name" value="EAL"/>
    <property type="match status" value="1"/>
</dbReference>
<evidence type="ECO:0000313" key="3">
    <source>
        <dbReference type="Proteomes" id="UP000196475"/>
    </source>
</evidence>
<reference evidence="3" key="1">
    <citation type="submission" date="2016-06" db="EMBL/GenBank/DDBJ databases">
        <authorList>
            <person name="Nascimento L."/>
            <person name="Pereira R.V."/>
            <person name="Martins L.F."/>
            <person name="Quaggio R.B."/>
            <person name="Silva A.M."/>
            <person name="Setubal J.C."/>
        </authorList>
    </citation>
    <scope>NUCLEOTIDE SEQUENCE [LARGE SCALE GENOMIC DNA]</scope>
</reference>
<name>A0A1Y3PN58_9BACI</name>
<proteinExistence type="predicted"/>
<dbReference type="CDD" id="cd01948">
    <property type="entry name" value="EAL"/>
    <property type="match status" value="1"/>
</dbReference>
<evidence type="ECO:0000313" key="2">
    <source>
        <dbReference type="EMBL" id="OUM85739.1"/>
    </source>
</evidence>
<gene>
    <name evidence="2" type="ORF">BAA01_06275</name>
</gene>